<dbReference type="Proteomes" id="UP001320544">
    <property type="component" value="Chromosome"/>
</dbReference>
<dbReference type="RefSeq" id="WP_244387499.1">
    <property type="nucleotide sequence ID" value="NZ_AP025564.1"/>
</dbReference>
<evidence type="ECO:0000313" key="3">
    <source>
        <dbReference type="Proteomes" id="UP001320544"/>
    </source>
</evidence>
<keyword evidence="3" id="KW-1185">Reference proteome</keyword>
<proteinExistence type="predicted"/>
<dbReference type="Pfam" id="PF00583">
    <property type="entry name" value="Acetyltransf_1"/>
    <property type="match status" value="1"/>
</dbReference>
<reference evidence="2 3" key="1">
    <citation type="submission" date="2022-01" db="EMBL/GenBank/DDBJ databases">
        <title>Novel bile acid biosynthetic pathways are enriched in the microbiome of centenarians.</title>
        <authorList>
            <person name="Sato Y."/>
            <person name="Atarashi K."/>
            <person name="Plichta R.D."/>
            <person name="Arai Y."/>
            <person name="Sasajima S."/>
            <person name="Kearney M.S."/>
            <person name="Suda W."/>
            <person name="Takeshita K."/>
            <person name="Sasaki T."/>
            <person name="Okamoto S."/>
            <person name="Skelly N.A."/>
            <person name="Okamura Y."/>
            <person name="Vlamakis H."/>
            <person name="Li Y."/>
            <person name="Tanoue T."/>
            <person name="Takei H."/>
            <person name="Nittono H."/>
            <person name="Narushima S."/>
            <person name="Irie J."/>
            <person name="Itoh H."/>
            <person name="Moriya K."/>
            <person name="Sugiura Y."/>
            <person name="Suematsu M."/>
            <person name="Moritoki N."/>
            <person name="Shibata S."/>
            <person name="Littman R.D."/>
            <person name="Fischbach A.M."/>
            <person name="Uwamino Y."/>
            <person name="Inoue T."/>
            <person name="Honda A."/>
            <person name="Hattori M."/>
            <person name="Murai T."/>
            <person name="Xavier J.R."/>
            <person name="Hirose N."/>
            <person name="Honda K."/>
        </authorList>
    </citation>
    <scope>NUCLEOTIDE SEQUENCE [LARGE SCALE GENOMIC DNA]</scope>
    <source>
        <strain evidence="2 3">CE91-St30</strain>
    </source>
</reference>
<sequence>MAMKYERITFANPQELSLDSARGLGIVEASRQDYRAHRIVAVKLEVPENIKKAIELFKKDATIVQVYMPAGTCSASFMHFAGLDFLDRYVIACVNVAKSDFTLKKRRLAVRNGWEDRETILDIAAESFSHDSRFRWAADMGPRDIKNVLSEYLDASYASEDIVFRGYSKDDLVAFLILERIGEEAIIRLAAVDAMYRALGVAVELYYEALEYCRQADIRALSGRVSTSNTSAMNIYSLLDARFSQAEDVYITMAK</sequence>
<name>A0ABN6MDS8_9ACTN</name>
<gene>
    <name evidence="2" type="ORF">CE91St30_00410</name>
</gene>
<accession>A0ABN6MDS8</accession>
<dbReference type="Gene3D" id="3.40.630.30">
    <property type="match status" value="1"/>
</dbReference>
<dbReference type="EMBL" id="AP025564">
    <property type="protein sequence ID" value="BDE94708.1"/>
    <property type="molecule type" value="Genomic_DNA"/>
</dbReference>
<evidence type="ECO:0000313" key="2">
    <source>
        <dbReference type="EMBL" id="BDE94708.1"/>
    </source>
</evidence>
<dbReference type="InterPro" id="IPR000182">
    <property type="entry name" value="GNAT_dom"/>
</dbReference>
<dbReference type="SUPFAM" id="SSF55729">
    <property type="entry name" value="Acyl-CoA N-acyltransferases (Nat)"/>
    <property type="match status" value="1"/>
</dbReference>
<evidence type="ECO:0000259" key="1">
    <source>
        <dbReference type="PROSITE" id="PS51186"/>
    </source>
</evidence>
<protein>
    <recommendedName>
        <fullName evidence="1">N-acetyltransferase domain-containing protein</fullName>
    </recommendedName>
</protein>
<feature type="domain" description="N-acetyltransferase" evidence="1">
    <location>
        <begin position="108"/>
        <end position="255"/>
    </location>
</feature>
<organism evidence="2 3">
    <name type="scientific">Raoultibacter timonensis</name>
    <dbReference type="NCBI Taxonomy" id="1907662"/>
    <lineage>
        <taxon>Bacteria</taxon>
        <taxon>Bacillati</taxon>
        <taxon>Actinomycetota</taxon>
        <taxon>Coriobacteriia</taxon>
        <taxon>Eggerthellales</taxon>
        <taxon>Eggerthellaceae</taxon>
        <taxon>Raoultibacter</taxon>
    </lineage>
</organism>
<dbReference type="PROSITE" id="PS51186">
    <property type="entry name" value="GNAT"/>
    <property type="match status" value="1"/>
</dbReference>
<dbReference type="InterPro" id="IPR016181">
    <property type="entry name" value="Acyl_CoA_acyltransferase"/>
</dbReference>